<gene>
    <name evidence="12" type="ORF">OTU49_009154</name>
</gene>
<dbReference type="InterPro" id="IPR013087">
    <property type="entry name" value="Znf_C2H2_type"/>
</dbReference>
<keyword evidence="13" id="KW-1185">Reference proteome</keyword>
<feature type="DNA-binding region" description="Homeobox" evidence="7">
    <location>
        <begin position="164"/>
        <end position="214"/>
    </location>
</feature>
<dbReference type="Proteomes" id="UP001445076">
    <property type="component" value="Unassembled WGS sequence"/>
</dbReference>
<evidence type="ECO:0000256" key="7">
    <source>
        <dbReference type="PROSITE-ProRule" id="PRU00108"/>
    </source>
</evidence>
<dbReference type="PROSITE" id="PS50071">
    <property type="entry name" value="HOMEOBOX_2"/>
    <property type="match status" value="1"/>
</dbReference>
<dbReference type="CDD" id="cd00086">
    <property type="entry name" value="homeodomain"/>
    <property type="match status" value="2"/>
</dbReference>
<proteinExistence type="predicted"/>
<dbReference type="GO" id="GO:0003677">
    <property type="term" value="F:DNA binding"/>
    <property type="evidence" value="ECO:0007669"/>
    <property type="project" value="UniProtKB-UniRule"/>
</dbReference>
<keyword evidence="7 8" id="KW-0371">Homeobox</keyword>
<keyword evidence="7 8" id="KW-0539">Nucleus</keyword>
<feature type="domain" description="Homeobox" evidence="10">
    <location>
        <begin position="162"/>
        <end position="213"/>
    </location>
</feature>
<evidence type="ECO:0000259" key="11">
    <source>
        <dbReference type="PROSITE" id="PS50157"/>
    </source>
</evidence>
<evidence type="ECO:0000256" key="4">
    <source>
        <dbReference type="ARBA" id="ARBA00022771"/>
    </source>
</evidence>
<comment type="caution">
    <text evidence="12">The sequence shown here is derived from an EMBL/GenBank/DDBJ whole genome shotgun (WGS) entry which is preliminary data.</text>
</comment>
<feature type="compositionally biased region" description="Acidic residues" evidence="9">
    <location>
        <begin position="486"/>
        <end position="497"/>
    </location>
</feature>
<keyword evidence="2" id="KW-0479">Metal-binding</keyword>
<keyword evidence="3" id="KW-0677">Repeat</keyword>
<dbReference type="Pfam" id="PF00046">
    <property type="entry name" value="Homeodomain"/>
    <property type="match status" value="1"/>
</dbReference>
<sequence length="497" mass="57038">QNMEDNTPPHYGRVPLWNFTVFEAHYFHNNFPDPMDIGYIAQRLEIDPLDVHIWFKERRKQHILKLEGSKHEGLEGEESVSSQRSMSKMCSTCDAAFICHSDLIAHEEMHKSSWARACKLCGKQYSNLITLETHSIRHGIKVGQKNEQNSQSKYISSTGAPLSDSQLKVLDTHYEHNNFPGTTEVWLVAKRLNLKPQRVRYWFQTKRRKDRRSQKMETKSSCVCSRCGAGFISEFHLENHKKLHRSKQRFPCTQCKAVFISSTILETHQLNHDLISGSKIVFRKLPDGAKDPLTLGQAKPWDILEKNDSEGSDLEIDEGINMEQEIISAVKTIMHSPESDEEETTHLLKTDTKVNTDNVDSKLKDMKLPEHYDKDVSGKFRRSNNNMPDCLENAQKDFKHDLKEIKDTQGFADGALCKTEMEGSELTTVEVGESKSIITKEKTTRLPDKKAIREEVFFDDVTDSDDDDDDDEPRLKIVSAYTISPDTEDLDLEEEES</sequence>
<dbReference type="InterPro" id="IPR009057">
    <property type="entry name" value="Homeodomain-like_sf"/>
</dbReference>
<evidence type="ECO:0000256" key="9">
    <source>
        <dbReference type="SAM" id="MobiDB-lite"/>
    </source>
</evidence>
<dbReference type="InterPro" id="IPR001356">
    <property type="entry name" value="HD"/>
</dbReference>
<evidence type="ECO:0000259" key="10">
    <source>
        <dbReference type="PROSITE" id="PS50071"/>
    </source>
</evidence>
<dbReference type="PANTHER" id="PTHR24379">
    <property type="entry name" value="KRAB AND ZINC FINGER DOMAIN-CONTAINING"/>
    <property type="match status" value="1"/>
</dbReference>
<evidence type="ECO:0000256" key="2">
    <source>
        <dbReference type="ARBA" id="ARBA00022723"/>
    </source>
</evidence>
<accession>A0AAW0WKM6</accession>
<keyword evidence="7 8" id="KW-0238">DNA-binding</keyword>
<dbReference type="SUPFAM" id="SSF57667">
    <property type="entry name" value="beta-beta-alpha zinc fingers"/>
    <property type="match status" value="2"/>
</dbReference>
<dbReference type="SMART" id="SM00355">
    <property type="entry name" value="ZnF_C2H2"/>
    <property type="match status" value="4"/>
</dbReference>
<dbReference type="Gene3D" id="1.10.10.60">
    <property type="entry name" value="Homeodomain-like"/>
    <property type="match status" value="1"/>
</dbReference>
<feature type="compositionally biased region" description="Acidic residues" evidence="9">
    <location>
        <begin position="458"/>
        <end position="472"/>
    </location>
</feature>
<evidence type="ECO:0000256" key="5">
    <source>
        <dbReference type="ARBA" id="ARBA00022833"/>
    </source>
</evidence>
<feature type="domain" description="C2H2-type" evidence="11">
    <location>
        <begin position="88"/>
        <end position="115"/>
    </location>
</feature>
<name>A0AAW0WKM6_CHEQU</name>
<dbReference type="Gene3D" id="3.30.160.60">
    <property type="entry name" value="Classic Zinc Finger"/>
    <property type="match status" value="2"/>
</dbReference>
<keyword evidence="5" id="KW-0862">Zinc</keyword>
<dbReference type="SMART" id="SM00389">
    <property type="entry name" value="HOX"/>
    <property type="match status" value="2"/>
</dbReference>
<dbReference type="PROSITE" id="PS50157">
    <property type="entry name" value="ZINC_FINGER_C2H2_2"/>
    <property type="match status" value="3"/>
</dbReference>
<comment type="subcellular location">
    <subcellularLocation>
        <location evidence="1 7 8">Nucleus</location>
    </subcellularLocation>
</comment>
<dbReference type="EMBL" id="JARKIK010000072">
    <property type="protein sequence ID" value="KAK8728183.1"/>
    <property type="molecule type" value="Genomic_DNA"/>
</dbReference>
<protein>
    <submittedName>
        <fullName evidence="12">Uncharacterized protein</fullName>
    </submittedName>
</protein>
<evidence type="ECO:0000256" key="6">
    <source>
        <dbReference type="PROSITE-ProRule" id="PRU00042"/>
    </source>
</evidence>
<feature type="domain" description="C2H2-type" evidence="11">
    <location>
        <begin position="250"/>
        <end position="272"/>
    </location>
</feature>
<evidence type="ECO:0000313" key="12">
    <source>
        <dbReference type="EMBL" id="KAK8728183.1"/>
    </source>
</evidence>
<dbReference type="InterPro" id="IPR036236">
    <property type="entry name" value="Znf_C2H2_sf"/>
</dbReference>
<reference evidence="12 13" key="1">
    <citation type="journal article" date="2024" name="BMC Genomics">
        <title>Genome assembly of redclaw crayfish (Cherax quadricarinatus) provides insights into its immune adaptation and hypoxia tolerance.</title>
        <authorList>
            <person name="Liu Z."/>
            <person name="Zheng J."/>
            <person name="Li H."/>
            <person name="Fang K."/>
            <person name="Wang S."/>
            <person name="He J."/>
            <person name="Zhou D."/>
            <person name="Weng S."/>
            <person name="Chi M."/>
            <person name="Gu Z."/>
            <person name="He J."/>
            <person name="Li F."/>
            <person name="Wang M."/>
        </authorList>
    </citation>
    <scope>NUCLEOTIDE SEQUENCE [LARGE SCALE GENOMIC DNA]</scope>
    <source>
        <strain evidence="12">ZL_2023a</strain>
    </source>
</reference>
<dbReference type="PANTHER" id="PTHR24379:SF121">
    <property type="entry name" value="C2H2-TYPE DOMAIN-CONTAINING PROTEIN"/>
    <property type="match status" value="1"/>
</dbReference>
<keyword evidence="4 6" id="KW-0863">Zinc-finger</keyword>
<dbReference type="GO" id="GO:0005634">
    <property type="term" value="C:nucleus"/>
    <property type="evidence" value="ECO:0007669"/>
    <property type="project" value="UniProtKB-SubCell"/>
</dbReference>
<evidence type="ECO:0000313" key="13">
    <source>
        <dbReference type="Proteomes" id="UP001445076"/>
    </source>
</evidence>
<feature type="region of interest" description="Disordered" evidence="9">
    <location>
        <begin position="458"/>
        <end position="497"/>
    </location>
</feature>
<dbReference type="PROSITE" id="PS00028">
    <property type="entry name" value="ZINC_FINGER_C2H2_1"/>
    <property type="match status" value="4"/>
</dbReference>
<dbReference type="AlphaFoldDB" id="A0AAW0WKM6"/>
<evidence type="ECO:0000256" key="1">
    <source>
        <dbReference type="ARBA" id="ARBA00004123"/>
    </source>
</evidence>
<dbReference type="SUPFAM" id="SSF46689">
    <property type="entry name" value="Homeodomain-like"/>
    <property type="match status" value="2"/>
</dbReference>
<evidence type="ECO:0000256" key="8">
    <source>
        <dbReference type="RuleBase" id="RU000682"/>
    </source>
</evidence>
<feature type="domain" description="C2H2-type" evidence="11">
    <location>
        <begin position="222"/>
        <end position="249"/>
    </location>
</feature>
<feature type="non-terminal residue" evidence="12">
    <location>
        <position position="1"/>
    </location>
</feature>
<organism evidence="12 13">
    <name type="scientific">Cherax quadricarinatus</name>
    <name type="common">Australian red claw crayfish</name>
    <dbReference type="NCBI Taxonomy" id="27406"/>
    <lineage>
        <taxon>Eukaryota</taxon>
        <taxon>Metazoa</taxon>
        <taxon>Ecdysozoa</taxon>
        <taxon>Arthropoda</taxon>
        <taxon>Crustacea</taxon>
        <taxon>Multicrustacea</taxon>
        <taxon>Malacostraca</taxon>
        <taxon>Eumalacostraca</taxon>
        <taxon>Eucarida</taxon>
        <taxon>Decapoda</taxon>
        <taxon>Pleocyemata</taxon>
        <taxon>Astacidea</taxon>
        <taxon>Parastacoidea</taxon>
        <taxon>Parastacidae</taxon>
        <taxon>Cherax</taxon>
    </lineage>
</organism>
<dbReference type="GO" id="GO:0008270">
    <property type="term" value="F:zinc ion binding"/>
    <property type="evidence" value="ECO:0007669"/>
    <property type="project" value="UniProtKB-KW"/>
</dbReference>
<evidence type="ECO:0000256" key="3">
    <source>
        <dbReference type="ARBA" id="ARBA00022737"/>
    </source>
</evidence>